<gene>
    <name evidence="3" type="ORF">ORJ04_01925</name>
</gene>
<dbReference type="Proteomes" id="UP001231109">
    <property type="component" value="Unassembled WGS sequence"/>
</dbReference>
<organism evidence="3 4">
    <name type="scientific">Rheinheimera baltica</name>
    <dbReference type="NCBI Taxonomy" id="67576"/>
    <lineage>
        <taxon>Bacteria</taxon>
        <taxon>Pseudomonadati</taxon>
        <taxon>Pseudomonadota</taxon>
        <taxon>Gammaproteobacteria</taxon>
        <taxon>Chromatiales</taxon>
        <taxon>Chromatiaceae</taxon>
        <taxon>Rheinheimera</taxon>
    </lineage>
</organism>
<comment type="caution">
    <text evidence="3">The sequence shown here is derived from an EMBL/GenBank/DDBJ whole genome shotgun (WGS) entry which is preliminary data.</text>
</comment>
<keyword evidence="3" id="KW-0378">Hydrolase</keyword>
<proteinExistence type="predicted"/>
<keyword evidence="1" id="KW-0812">Transmembrane</keyword>
<dbReference type="Pfam" id="PF03372">
    <property type="entry name" value="Exo_endo_phos"/>
    <property type="match status" value="1"/>
</dbReference>
<evidence type="ECO:0000313" key="4">
    <source>
        <dbReference type="Proteomes" id="UP001231109"/>
    </source>
</evidence>
<protein>
    <submittedName>
        <fullName evidence="3">Endonuclease/exonuclease/phosphatase family protein</fullName>
    </submittedName>
</protein>
<accession>A0ABT9HUB1</accession>
<keyword evidence="1" id="KW-1133">Transmembrane helix</keyword>
<dbReference type="InterPro" id="IPR036691">
    <property type="entry name" value="Endo/exonu/phosph_ase_sf"/>
</dbReference>
<name>A0ABT9HUB1_9GAMM</name>
<keyword evidence="1" id="KW-0472">Membrane</keyword>
<dbReference type="GO" id="GO:0004519">
    <property type="term" value="F:endonuclease activity"/>
    <property type="evidence" value="ECO:0007669"/>
    <property type="project" value="UniProtKB-KW"/>
</dbReference>
<dbReference type="RefSeq" id="WP_156886009.1">
    <property type="nucleotide sequence ID" value="NZ_JAPJDZ010000002.1"/>
</dbReference>
<feature type="transmembrane region" description="Helical" evidence="1">
    <location>
        <begin position="12"/>
        <end position="29"/>
    </location>
</feature>
<evidence type="ECO:0000313" key="3">
    <source>
        <dbReference type="EMBL" id="MDP5134706.1"/>
    </source>
</evidence>
<reference evidence="3 4" key="1">
    <citation type="submission" date="2022-11" db="EMBL/GenBank/DDBJ databases">
        <title>Viruses from the air-sea interface of a natural surface slick.</title>
        <authorList>
            <person name="Rahlff J."/>
            <person name="Holmfeldt K."/>
        </authorList>
    </citation>
    <scope>NUCLEOTIDE SEQUENCE [LARGE SCALE GENOMIC DNA]</scope>
    <source>
        <strain evidence="3 4">SMS4</strain>
    </source>
</reference>
<keyword evidence="3" id="KW-0540">Nuclease</keyword>
<keyword evidence="4" id="KW-1185">Reference proteome</keyword>
<sequence length="322" mass="36883">MSNRLWQSMFWLRILTLLFALLLATVSYWPQWQWLQWLSLLVLYSPSWLYLVLILPWLLGWASLTRWQSLMLAPIFFVSVKMLDVSLYVSRDTQDANFVLLSANLGNITDTKQLASLLIQHNVSVALFQEAKPAMLVAIDDLGWQSHCEAGLCITSRLPFTLEQTISRALFQGYGNFVAFYRVRLAERDLMLANVHFETPRPALESLITLNPNSKTMLQKQSDRALQATIVSEWAKASTTPLIIAGDFNMPTLSPIYQQYLSDFGNALSEKPSQMFSYTKYTRWHGIRIDHQLYRGLAMPLSAQVLALPGADHRPVLVKWRI</sequence>
<dbReference type="Gene3D" id="3.60.10.10">
    <property type="entry name" value="Endonuclease/exonuclease/phosphatase"/>
    <property type="match status" value="1"/>
</dbReference>
<dbReference type="SUPFAM" id="SSF56219">
    <property type="entry name" value="DNase I-like"/>
    <property type="match status" value="1"/>
</dbReference>
<feature type="transmembrane region" description="Helical" evidence="1">
    <location>
        <begin position="35"/>
        <end position="58"/>
    </location>
</feature>
<dbReference type="InterPro" id="IPR005135">
    <property type="entry name" value="Endo/exonuclease/phosphatase"/>
</dbReference>
<evidence type="ECO:0000256" key="1">
    <source>
        <dbReference type="SAM" id="Phobius"/>
    </source>
</evidence>
<dbReference type="EMBL" id="JAPJDZ010000002">
    <property type="protein sequence ID" value="MDP5134706.1"/>
    <property type="molecule type" value="Genomic_DNA"/>
</dbReference>
<evidence type="ECO:0000259" key="2">
    <source>
        <dbReference type="Pfam" id="PF03372"/>
    </source>
</evidence>
<keyword evidence="3" id="KW-0255">Endonuclease</keyword>
<feature type="domain" description="Endonuclease/exonuclease/phosphatase" evidence="2">
    <location>
        <begin position="103"/>
        <end position="313"/>
    </location>
</feature>